<sequence length="66" mass="6719">MSGLPGGSRPATECTAVTSSDSCRPSRGRIAGSRSASMVFPAPGGPSRKRWWPPAAATSTAVRAES</sequence>
<feature type="compositionally biased region" description="Low complexity" evidence="1">
    <location>
        <begin position="28"/>
        <end position="37"/>
    </location>
</feature>
<dbReference type="Proteomes" id="UP000037274">
    <property type="component" value="Unassembled WGS sequence"/>
</dbReference>
<name>A0ABR5I1S5_STRLW</name>
<evidence type="ECO:0000313" key="2">
    <source>
        <dbReference type="EMBL" id="KMS80293.1"/>
    </source>
</evidence>
<feature type="compositionally biased region" description="Polar residues" evidence="1">
    <location>
        <begin position="57"/>
        <end position="66"/>
    </location>
</feature>
<dbReference type="EMBL" id="LFEH01000022">
    <property type="protein sequence ID" value="KMS80293.1"/>
    <property type="molecule type" value="Genomic_DNA"/>
</dbReference>
<evidence type="ECO:0000313" key="3">
    <source>
        <dbReference type="Proteomes" id="UP000037274"/>
    </source>
</evidence>
<comment type="caution">
    <text evidence="2">The sequence shown here is derived from an EMBL/GenBank/DDBJ whole genome shotgun (WGS) entry which is preliminary data.</text>
</comment>
<feature type="region of interest" description="Disordered" evidence="1">
    <location>
        <begin position="1"/>
        <end position="66"/>
    </location>
</feature>
<gene>
    <name evidence="2" type="ORF">ACH49_08425</name>
</gene>
<reference evidence="2 3" key="1">
    <citation type="submission" date="2015-06" db="EMBL/GenBank/DDBJ databases">
        <title>Draft genome sequence of Streptomyces leeuwenhoekii C58, which produces the novel lasso peptide, chaxapeptin.</title>
        <authorList>
            <person name="Yi Y."/>
            <person name="Hai D."/>
            <person name="Jaspars M."/>
            <person name="Sheng H."/>
            <person name="Rateb M.E."/>
            <person name="Bull A."/>
            <person name="Goodfellow M."/>
            <person name="Asenjo J.A."/>
            <person name="Ebel R."/>
        </authorList>
    </citation>
    <scope>NUCLEOTIDE SEQUENCE [LARGE SCALE GENOMIC DNA]</scope>
    <source>
        <strain evidence="2 3">C58</strain>
    </source>
</reference>
<accession>A0ABR5I1S5</accession>
<evidence type="ECO:0000256" key="1">
    <source>
        <dbReference type="SAM" id="MobiDB-lite"/>
    </source>
</evidence>
<proteinExistence type="predicted"/>
<organism evidence="2 3">
    <name type="scientific">Streptomyces leeuwenhoekii</name>
    <dbReference type="NCBI Taxonomy" id="1437453"/>
    <lineage>
        <taxon>Bacteria</taxon>
        <taxon>Bacillati</taxon>
        <taxon>Actinomycetota</taxon>
        <taxon>Actinomycetes</taxon>
        <taxon>Kitasatosporales</taxon>
        <taxon>Streptomycetaceae</taxon>
        <taxon>Streptomyces</taxon>
    </lineage>
</organism>
<protein>
    <submittedName>
        <fullName evidence="2">Uncharacterized protein</fullName>
    </submittedName>
</protein>
<keyword evidence="3" id="KW-1185">Reference proteome</keyword>